<evidence type="ECO:0008006" key="3">
    <source>
        <dbReference type="Google" id="ProtNLM"/>
    </source>
</evidence>
<reference evidence="1 2" key="1">
    <citation type="journal article" date="2020" name="Proc. Natl. Acad. Sci. U.S.A.">
        <title>Ecological drivers of bacterial community assembly in synthetic phycospheres.</title>
        <authorList>
            <person name="Fu H."/>
            <person name="Uchimiya M."/>
            <person name="Gore J."/>
            <person name="Moran M.A."/>
        </authorList>
    </citation>
    <scope>NUCLEOTIDE SEQUENCE [LARGE SCALE GENOMIC DNA]</scope>
    <source>
        <strain evidence="1">HF-Din03</strain>
    </source>
</reference>
<dbReference type="EMBL" id="JABXIY010000041">
    <property type="protein sequence ID" value="NVK98150.1"/>
    <property type="molecule type" value="Genomic_DNA"/>
</dbReference>
<dbReference type="AlphaFoldDB" id="A0A850LK61"/>
<protein>
    <recommendedName>
        <fullName evidence="3">HNH domain-containing protein</fullName>
    </recommendedName>
</protein>
<dbReference type="RefSeq" id="WP_011241908.1">
    <property type="nucleotide sequence ID" value="NZ_JABXIY010000041.1"/>
</dbReference>
<evidence type="ECO:0000313" key="1">
    <source>
        <dbReference type="EMBL" id="NVK98150.1"/>
    </source>
</evidence>
<gene>
    <name evidence="1" type="ORF">HW564_14575</name>
</gene>
<dbReference type="Gene3D" id="1.10.30.50">
    <property type="match status" value="1"/>
</dbReference>
<proteinExistence type="predicted"/>
<name>A0A850LK61_9RHOB</name>
<sequence>MHRLDPNYTSEALKKLIEIGQEKAKELIDAFEEDPASVEVGTFYTKFKDDLIACQNGNCAYCEQLVSGHPGDVEHYRPKNRVTLDSGKVLTIKHPKHGEMNHPGYFWRAYSWDNLFLSCGDCNKARYHSDQDGRTKFGKQDRFDILGKRAVDPCDDLNDELPLLVHPVDGDPQKDLTLDGENLYQAHNDRGQYTIDLLGLNRRADLIERRSVALERGQLVVWEFLDAVKNEKAKKQMEKAELLQKIIDGSIEFLSAYRLGLFGELKKLDDLGVDLKIGELVQKVLKTGGDPSADAPR</sequence>
<evidence type="ECO:0000313" key="2">
    <source>
        <dbReference type="Proteomes" id="UP000565723"/>
    </source>
</evidence>
<comment type="caution">
    <text evidence="1">The sequence shown here is derived from an EMBL/GenBank/DDBJ whole genome shotgun (WGS) entry which is preliminary data.</text>
</comment>
<accession>A0A850LK61</accession>
<dbReference type="Proteomes" id="UP000565723">
    <property type="component" value="Unassembled WGS sequence"/>
</dbReference>
<organism evidence="1 2">
    <name type="scientific">Ruegeria pomeroyi</name>
    <dbReference type="NCBI Taxonomy" id="89184"/>
    <lineage>
        <taxon>Bacteria</taxon>
        <taxon>Pseudomonadati</taxon>
        <taxon>Pseudomonadota</taxon>
        <taxon>Alphaproteobacteria</taxon>
        <taxon>Rhodobacterales</taxon>
        <taxon>Roseobacteraceae</taxon>
        <taxon>Ruegeria</taxon>
    </lineage>
</organism>